<evidence type="ECO:0000256" key="10">
    <source>
        <dbReference type="SAM" id="Phobius"/>
    </source>
</evidence>
<comment type="similarity">
    <text evidence="2">Belongs to the syntaxin family.</text>
</comment>
<name>A0A9P6YJ46_RHIOR</name>
<dbReference type="GO" id="GO:0003676">
    <property type="term" value="F:nucleic acid binding"/>
    <property type="evidence" value="ECO:0007669"/>
    <property type="project" value="InterPro"/>
</dbReference>
<comment type="subcellular location">
    <subcellularLocation>
        <location evidence="1">Golgi apparatus membrane</location>
        <topology evidence="1">Single-pass type IV membrane protein</topology>
    </subcellularLocation>
</comment>
<keyword evidence="7" id="KW-0333">Golgi apparatus</keyword>
<evidence type="ECO:0000256" key="6">
    <source>
        <dbReference type="ARBA" id="ARBA00022989"/>
    </source>
</evidence>
<evidence type="ECO:0000256" key="9">
    <source>
        <dbReference type="ARBA" id="ARBA00023136"/>
    </source>
</evidence>
<dbReference type="GO" id="GO:0048278">
    <property type="term" value="P:vesicle docking"/>
    <property type="evidence" value="ECO:0007669"/>
    <property type="project" value="TreeGrafter"/>
</dbReference>
<dbReference type="AlphaFoldDB" id="A0A9P6YJ46"/>
<protein>
    <recommendedName>
        <fullName evidence="11">t-SNARE coiled-coil homology domain-containing protein</fullName>
    </recommendedName>
</protein>
<dbReference type="GO" id="GO:0031201">
    <property type="term" value="C:SNARE complex"/>
    <property type="evidence" value="ECO:0007669"/>
    <property type="project" value="TreeGrafter"/>
</dbReference>
<keyword evidence="4 10" id="KW-0812">Transmembrane</keyword>
<dbReference type="SMART" id="SM00397">
    <property type="entry name" value="t_SNARE"/>
    <property type="match status" value="1"/>
</dbReference>
<dbReference type="GO" id="GO:0006886">
    <property type="term" value="P:intracellular protein transport"/>
    <property type="evidence" value="ECO:0007669"/>
    <property type="project" value="TreeGrafter"/>
</dbReference>
<feature type="transmembrane region" description="Helical" evidence="10">
    <location>
        <begin position="445"/>
        <end position="472"/>
    </location>
</feature>
<feature type="transmembrane region" description="Helical" evidence="10">
    <location>
        <begin position="328"/>
        <end position="353"/>
    </location>
</feature>
<comment type="caution">
    <text evidence="12">The sequence shown here is derived from an EMBL/GenBank/DDBJ whole genome shotgun (WGS) entry which is preliminary data.</text>
</comment>
<dbReference type="InterPro" id="IPR036397">
    <property type="entry name" value="RNaseH_sf"/>
</dbReference>
<dbReference type="CDD" id="cd15845">
    <property type="entry name" value="SNARE_syntaxin16"/>
    <property type="match status" value="1"/>
</dbReference>
<accession>A0A9P6YJ46</accession>
<keyword evidence="8" id="KW-0175">Coiled coil</keyword>
<dbReference type="Proteomes" id="UP000717996">
    <property type="component" value="Unassembled WGS sequence"/>
</dbReference>
<evidence type="ECO:0000256" key="7">
    <source>
        <dbReference type="ARBA" id="ARBA00023034"/>
    </source>
</evidence>
<dbReference type="SUPFAM" id="SSF47661">
    <property type="entry name" value="t-snare proteins"/>
    <property type="match status" value="1"/>
</dbReference>
<dbReference type="Pfam" id="PF05739">
    <property type="entry name" value="SNARE"/>
    <property type="match status" value="1"/>
</dbReference>
<dbReference type="PANTHER" id="PTHR19957">
    <property type="entry name" value="SYNTAXIN"/>
    <property type="match status" value="1"/>
</dbReference>
<sequence>MKSRVAEFMKEECSLSLKVVSRHAIARNCEKTLEARAAWVKEWIEKGTNFLNNCVFVDEPGFDINIHRSRGCSAKDLTAIAETPSTKANSQTVIRAISAFSVAKLTIRESGNIKRRKIISATKTKAREDRISVPKGATSGHYVQFINDAMDIMNEFPEIFTYDVATFENVIKKVRRQFSLYTKFCGIQDEKRFLSKTIKGIRSIKIGDEQIQKIYLQILETMHHDEYLYDPNEQNSENDYVVKLHGPIMESEFRGTDIRLRCAAEYAKKLGTSKYYTDKLKLILSGFIHLRKYISSNDTKAKLKSVPLMPVEGLEAVIYYSSQSAKPWYYMNLLFSVFICVGGLSGIIGSLFASRRFSKAFSIIVWISCVLSFILYIVSLVLITTKRDSTINSCRVMGFIGIGNPQTIIEPTHISHSSYYTPVKYPGLLTANAGTESECSAQLNLFSILFGVLIFIVGVIQIYFAYVVGIYAKRLKNGARHHRLHAQQIKDFEESRYHINSYARTQHSAPHFSAGMSETEGLIESSDHVIEMSVLPPQWTDIVEEVDEVLDTIKDKITRLKGMHRKHLLPGFEDKSSDEAAIEALTMEITNEFYRIKQQIQRIRVGRNASDQEDTITRNIQTSLATKVQDVSSQFRKIQSSYLQKMQGQENKKVNILGSSLSNEAAELLLDEDAQIGFTESQLAVLESSENNIDQREREINQIAKSIHQLAEIFRDLQTLVIDQGSMLDRIDYNIEQTNVEVKQAVIELDKGARYQSKTRKRKLMLLLVLIILLLILILIVKPKKH</sequence>
<dbReference type="EMBL" id="JAANIT010000245">
    <property type="protein sequence ID" value="KAG1549943.1"/>
    <property type="molecule type" value="Genomic_DNA"/>
</dbReference>
<evidence type="ECO:0000256" key="3">
    <source>
        <dbReference type="ARBA" id="ARBA00022448"/>
    </source>
</evidence>
<evidence type="ECO:0000256" key="2">
    <source>
        <dbReference type="ARBA" id="ARBA00009063"/>
    </source>
</evidence>
<proteinExistence type="inferred from homology"/>
<dbReference type="OrthoDB" id="10251371at2759"/>
<dbReference type="PANTHER" id="PTHR19957:SF83">
    <property type="entry name" value="SYNTAXIN-16"/>
    <property type="match status" value="1"/>
</dbReference>
<feature type="transmembrane region" description="Helical" evidence="10">
    <location>
        <begin position="764"/>
        <end position="781"/>
    </location>
</feature>
<dbReference type="InterPro" id="IPR000727">
    <property type="entry name" value="T_SNARE_dom"/>
</dbReference>
<keyword evidence="5" id="KW-0653">Protein transport</keyword>
<dbReference type="PROSITE" id="PS50192">
    <property type="entry name" value="T_SNARE"/>
    <property type="match status" value="1"/>
</dbReference>
<dbReference type="GO" id="GO:0000139">
    <property type="term" value="C:Golgi membrane"/>
    <property type="evidence" value="ECO:0007669"/>
    <property type="project" value="UniProtKB-SubCell"/>
</dbReference>
<evidence type="ECO:0000256" key="8">
    <source>
        <dbReference type="ARBA" id="ARBA00023054"/>
    </source>
</evidence>
<keyword evidence="9 10" id="KW-0472">Membrane</keyword>
<dbReference type="Gene3D" id="3.30.420.10">
    <property type="entry name" value="Ribonuclease H-like superfamily/Ribonuclease H"/>
    <property type="match status" value="1"/>
</dbReference>
<keyword evidence="6 10" id="KW-1133">Transmembrane helix</keyword>
<feature type="transmembrane region" description="Helical" evidence="10">
    <location>
        <begin position="360"/>
        <end position="383"/>
    </location>
</feature>
<keyword evidence="3" id="KW-0813">Transport</keyword>
<evidence type="ECO:0000256" key="5">
    <source>
        <dbReference type="ARBA" id="ARBA00022927"/>
    </source>
</evidence>
<feature type="domain" description="T-SNARE coiled-coil homology" evidence="11">
    <location>
        <begin position="690"/>
        <end position="752"/>
    </location>
</feature>
<evidence type="ECO:0000313" key="13">
    <source>
        <dbReference type="Proteomes" id="UP000717996"/>
    </source>
</evidence>
<reference evidence="12" key="1">
    <citation type="journal article" date="2020" name="Microb. Genom.">
        <title>Genetic diversity of clinical and environmental Mucorales isolates obtained from an investigation of mucormycosis cases among solid organ transplant recipients.</title>
        <authorList>
            <person name="Nguyen M.H."/>
            <person name="Kaul D."/>
            <person name="Muto C."/>
            <person name="Cheng S.J."/>
            <person name="Richter R.A."/>
            <person name="Bruno V.M."/>
            <person name="Liu G."/>
            <person name="Beyhan S."/>
            <person name="Sundermann A.J."/>
            <person name="Mounaud S."/>
            <person name="Pasculle A.W."/>
            <person name="Nierman W.C."/>
            <person name="Driscoll E."/>
            <person name="Cumbie R."/>
            <person name="Clancy C.J."/>
            <person name="Dupont C.L."/>
        </authorList>
    </citation>
    <scope>NUCLEOTIDE SEQUENCE</scope>
    <source>
        <strain evidence="12">GL16</strain>
    </source>
</reference>
<evidence type="ECO:0000313" key="12">
    <source>
        <dbReference type="EMBL" id="KAG1549943.1"/>
    </source>
</evidence>
<organism evidence="12 13">
    <name type="scientific">Rhizopus oryzae</name>
    <name type="common">Mucormycosis agent</name>
    <name type="synonym">Rhizopus arrhizus var. delemar</name>
    <dbReference type="NCBI Taxonomy" id="64495"/>
    <lineage>
        <taxon>Eukaryota</taxon>
        <taxon>Fungi</taxon>
        <taxon>Fungi incertae sedis</taxon>
        <taxon>Mucoromycota</taxon>
        <taxon>Mucoromycotina</taxon>
        <taxon>Mucoromycetes</taxon>
        <taxon>Mucorales</taxon>
        <taxon>Mucorineae</taxon>
        <taxon>Rhizopodaceae</taxon>
        <taxon>Rhizopus</taxon>
    </lineage>
</organism>
<dbReference type="InterPro" id="IPR010989">
    <property type="entry name" value="SNARE"/>
</dbReference>
<evidence type="ECO:0000259" key="11">
    <source>
        <dbReference type="PROSITE" id="PS50192"/>
    </source>
</evidence>
<dbReference type="Gene3D" id="1.20.58.70">
    <property type="match status" value="1"/>
</dbReference>
<dbReference type="GO" id="GO:0000149">
    <property type="term" value="F:SNARE binding"/>
    <property type="evidence" value="ECO:0007669"/>
    <property type="project" value="TreeGrafter"/>
</dbReference>
<dbReference type="InterPro" id="IPR045242">
    <property type="entry name" value="Syntaxin"/>
</dbReference>
<dbReference type="GO" id="GO:0005484">
    <property type="term" value="F:SNAP receptor activity"/>
    <property type="evidence" value="ECO:0007669"/>
    <property type="project" value="TreeGrafter"/>
</dbReference>
<dbReference type="GO" id="GO:0006906">
    <property type="term" value="P:vesicle fusion"/>
    <property type="evidence" value="ECO:0007669"/>
    <property type="project" value="TreeGrafter"/>
</dbReference>
<gene>
    <name evidence="12" type="ORF">G6F51_002750</name>
</gene>
<evidence type="ECO:0000256" key="1">
    <source>
        <dbReference type="ARBA" id="ARBA00004409"/>
    </source>
</evidence>
<evidence type="ECO:0000256" key="4">
    <source>
        <dbReference type="ARBA" id="ARBA00022692"/>
    </source>
</evidence>